<keyword evidence="14" id="KW-1185">Reference proteome</keyword>
<dbReference type="GO" id="GO:0016036">
    <property type="term" value="P:cellular response to phosphate starvation"/>
    <property type="evidence" value="ECO:0007669"/>
    <property type="project" value="TreeGrafter"/>
</dbReference>
<evidence type="ECO:0000256" key="4">
    <source>
        <dbReference type="ARBA" id="ARBA00022475"/>
    </source>
</evidence>
<dbReference type="Gene3D" id="1.10.287.130">
    <property type="match status" value="1"/>
</dbReference>
<dbReference type="SMART" id="SM00388">
    <property type="entry name" value="HisKA"/>
    <property type="match status" value="1"/>
</dbReference>
<dbReference type="InterPro" id="IPR036890">
    <property type="entry name" value="HATPase_C_sf"/>
</dbReference>
<keyword evidence="7" id="KW-0418">Kinase</keyword>
<dbReference type="OrthoDB" id="9806130at2"/>
<comment type="subcellular location">
    <subcellularLocation>
        <location evidence="2">Cell membrane</location>
        <topology evidence="2">Multi-pass membrane protein</topology>
    </subcellularLocation>
</comment>
<evidence type="ECO:0000256" key="2">
    <source>
        <dbReference type="ARBA" id="ARBA00004651"/>
    </source>
</evidence>
<name>A0A0M6WET4_9FIRM</name>
<dbReference type="InterPro" id="IPR003661">
    <property type="entry name" value="HisK_dim/P_dom"/>
</dbReference>
<gene>
    <name evidence="13" type="ORF">M72_03601</name>
</gene>
<dbReference type="InterPro" id="IPR005467">
    <property type="entry name" value="His_kinase_dom"/>
</dbReference>
<evidence type="ECO:0000256" key="3">
    <source>
        <dbReference type="ARBA" id="ARBA00012438"/>
    </source>
</evidence>
<dbReference type="Gene3D" id="3.30.565.10">
    <property type="entry name" value="Histidine kinase-like ATPase, C-terminal domain"/>
    <property type="match status" value="1"/>
</dbReference>
<dbReference type="GO" id="GO:0004721">
    <property type="term" value="F:phosphoprotein phosphatase activity"/>
    <property type="evidence" value="ECO:0007669"/>
    <property type="project" value="TreeGrafter"/>
</dbReference>
<evidence type="ECO:0000256" key="9">
    <source>
        <dbReference type="ARBA" id="ARBA00023012"/>
    </source>
</evidence>
<dbReference type="PROSITE" id="PS50109">
    <property type="entry name" value="HIS_KIN"/>
    <property type="match status" value="1"/>
</dbReference>
<evidence type="ECO:0000256" key="11">
    <source>
        <dbReference type="SAM" id="Phobius"/>
    </source>
</evidence>
<keyword evidence="5" id="KW-0808">Transferase</keyword>
<dbReference type="SUPFAM" id="SSF55874">
    <property type="entry name" value="ATPase domain of HSP90 chaperone/DNA topoisomerase II/histidine kinase"/>
    <property type="match status" value="1"/>
</dbReference>
<comment type="catalytic activity">
    <reaction evidence="1">
        <text>ATP + protein L-histidine = ADP + protein N-phospho-L-histidine.</text>
        <dbReference type="EC" id="2.7.13.3"/>
    </reaction>
</comment>
<evidence type="ECO:0000256" key="1">
    <source>
        <dbReference type="ARBA" id="ARBA00000085"/>
    </source>
</evidence>
<dbReference type="CDD" id="cd00082">
    <property type="entry name" value="HisKA"/>
    <property type="match status" value="1"/>
</dbReference>
<dbReference type="RefSeq" id="WP_055067082.1">
    <property type="nucleotide sequence ID" value="NZ_CP173697.1"/>
</dbReference>
<dbReference type="Pfam" id="PF02518">
    <property type="entry name" value="HATPase_c"/>
    <property type="match status" value="1"/>
</dbReference>
<dbReference type="PANTHER" id="PTHR45453:SF2">
    <property type="entry name" value="HISTIDINE KINASE"/>
    <property type="match status" value="1"/>
</dbReference>
<protein>
    <recommendedName>
        <fullName evidence="3">histidine kinase</fullName>
        <ecNumber evidence="3">2.7.13.3</ecNumber>
    </recommendedName>
</protein>
<feature type="transmembrane region" description="Helical" evidence="11">
    <location>
        <begin position="118"/>
        <end position="140"/>
    </location>
</feature>
<keyword evidence="8 11" id="KW-1133">Transmembrane helix</keyword>
<dbReference type="SMART" id="SM00387">
    <property type="entry name" value="HATPase_c"/>
    <property type="match status" value="1"/>
</dbReference>
<feature type="transmembrane region" description="Helical" evidence="11">
    <location>
        <begin position="12"/>
        <end position="34"/>
    </location>
</feature>
<evidence type="ECO:0000256" key="8">
    <source>
        <dbReference type="ARBA" id="ARBA00022989"/>
    </source>
</evidence>
<dbReference type="InterPro" id="IPR036097">
    <property type="entry name" value="HisK_dim/P_sf"/>
</dbReference>
<dbReference type="GO" id="GO:0005886">
    <property type="term" value="C:plasma membrane"/>
    <property type="evidence" value="ECO:0007669"/>
    <property type="project" value="UniProtKB-SubCell"/>
</dbReference>
<dbReference type="EC" id="2.7.13.3" evidence="3"/>
<evidence type="ECO:0000256" key="7">
    <source>
        <dbReference type="ARBA" id="ARBA00022777"/>
    </source>
</evidence>
<dbReference type="Proteomes" id="UP000049979">
    <property type="component" value="Unassembled WGS sequence"/>
</dbReference>
<dbReference type="Pfam" id="PF00512">
    <property type="entry name" value="HisKA"/>
    <property type="match status" value="1"/>
</dbReference>
<evidence type="ECO:0000256" key="6">
    <source>
        <dbReference type="ARBA" id="ARBA00022692"/>
    </source>
</evidence>
<keyword evidence="4" id="KW-1003">Cell membrane</keyword>
<evidence type="ECO:0000313" key="14">
    <source>
        <dbReference type="Proteomes" id="UP000049979"/>
    </source>
</evidence>
<dbReference type="STRING" id="301302.ERS852420_00050"/>
<dbReference type="EMBL" id="CVRR01000005">
    <property type="protein sequence ID" value="CRL33990.1"/>
    <property type="molecule type" value="Genomic_DNA"/>
</dbReference>
<keyword evidence="6 11" id="KW-0812">Transmembrane</keyword>
<dbReference type="PANTHER" id="PTHR45453">
    <property type="entry name" value="PHOSPHATE REGULON SENSOR PROTEIN PHOR"/>
    <property type="match status" value="1"/>
</dbReference>
<accession>A0A0M6WET4</accession>
<organism evidence="13 14">
    <name type="scientific">Roseburia faecis</name>
    <dbReference type="NCBI Taxonomy" id="301302"/>
    <lineage>
        <taxon>Bacteria</taxon>
        <taxon>Bacillati</taxon>
        <taxon>Bacillota</taxon>
        <taxon>Clostridia</taxon>
        <taxon>Lachnospirales</taxon>
        <taxon>Lachnospiraceae</taxon>
        <taxon>Roseburia</taxon>
    </lineage>
</organism>
<reference evidence="14" key="1">
    <citation type="submission" date="2015-05" db="EMBL/GenBank/DDBJ databases">
        <authorList>
            <consortium name="Pathogen Informatics"/>
        </authorList>
    </citation>
    <scope>NUCLEOTIDE SEQUENCE [LARGE SCALE GENOMIC DNA]</scope>
    <source>
        <strain evidence="14">M72</strain>
    </source>
</reference>
<proteinExistence type="predicted"/>
<dbReference type="InterPro" id="IPR050351">
    <property type="entry name" value="BphY/WalK/GraS-like"/>
</dbReference>
<evidence type="ECO:0000256" key="5">
    <source>
        <dbReference type="ARBA" id="ARBA00022679"/>
    </source>
</evidence>
<evidence type="ECO:0000256" key="10">
    <source>
        <dbReference type="ARBA" id="ARBA00023136"/>
    </source>
</evidence>
<dbReference type="CDD" id="cd00075">
    <property type="entry name" value="HATPase"/>
    <property type="match status" value="1"/>
</dbReference>
<sequence length="421" mass="47808">MEYENKEAKKLFRWFLLCSVIILVLSATVAMFAVRSYRVKENEAVTAMLGIVLKNDGSDTEESRQKKISECMRMLEHPHAYQKSHQKEIKEAEKILQSYGISEAEPVIAGTKTMERRILLRTLGGVLLVELAAGGLFFIYQKRRSRKLAELSDYMEEIVRGHYDLALADNTEDELSHLKNQLYKITLFLKEESDHAKEKKTALAESVADISHQLKTPLTSASILLDNLNENEQMPPETRRRFLREVSRQIYSMNWMIVAMLKLSRLDAGMVALKKEPFSVNRMLTEAIDHLEIFAELKGVKIRVCGMEAQVQRVGDLDWNREAVQNILKNAIEHSKEGENVTVTLSDNAVYTSVSIANPGAPITKEKIKKIFERYYSAANDGSSNIGIGLPLAKAILEKQNAYLSVESENGYNVFIIKYLK</sequence>
<keyword evidence="9" id="KW-0902">Two-component regulatory system</keyword>
<evidence type="ECO:0000259" key="12">
    <source>
        <dbReference type="PROSITE" id="PS50109"/>
    </source>
</evidence>
<dbReference type="GO" id="GO:0000155">
    <property type="term" value="F:phosphorelay sensor kinase activity"/>
    <property type="evidence" value="ECO:0007669"/>
    <property type="project" value="InterPro"/>
</dbReference>
<dbReference type="InterPro" id="IPR003594">
    <property type="entry name" value="HATPase_dom"/>
</dbReference>
<dbReference type="SUPFAM" id="SSF47384">
    <property type="entry name" value="Homodimeric domain of signal transducing histidine kinase"/>
    <property type="match status" value="1"/>
</dbReference>
<dbReference type="AlphaFoldDB" id="A0A0M6WET4"/>
<feature type="domain" description="Histidine kinase" evidence="12">
    <location>
        <begin position="209"/>
        <end position="421"/>
    </location>
</feature>
<keyword evidence="10 11" id="KW-0472">Membrane</keyword>
<evidence type="ECO:0000313" key="13">
    <source>
        <dbReference type="EMBL" id="CRL33990.1"/>
    </source>
</evidence>